<gene>
    <name evidence="1" type="ORF">PFISCL1PPCAC_17632</name>
</gene>
<keyword evidence="2" id="KW-1185">Reference proteome</keyword>
<feature type="non-terminal residue" evidence="1">
    <location>
        <position position="1"/>
    </location>
</feature>
<proteinExistence type="predicted"/>
<dbReference type="Proteomes" id="UP001432322">
    <property type="component" value="Unassembled WGS sequence"/>
</dbReference>
<dbReference type="EMBL" id="BTSY01000005">
    <property type="protein sequence ID" value="GMT26335.1"/>
    <property type="molecule type" value="Genomic_DNA"/>
</dbReference>
<evidence type="ECO:0000313" key="2">
    <source>
        <dbReference type="Proteomes" id="UP001432322"/>
    </source>
</evidence>
<accession>A0AAV5W6R9</accession>
<organism evidence="1 2">
    <name type="scientific">Pristionchus fissidentatus</name>
    <dbReference type="NCBI Taxonomy" id="1538716"/>
    <lineage>
        <taxon>Eukaryota</taxon>
        <taxon>Metazoa</taxon>
        <taxon>Ecdysozoa</taxon>
        <taxon>Nematoda</taxon>
        <taxon>Chromadorea</taxon>
        <taxon>Rhabditida</taxon>
        <taxon>Rhabditina</taxon>
        <taxon>Diplogasteromorpha</taxon>
        <taxon>Diplogasteroidea</taxon>
        <taxon>Neodiplogasteridae</taxon>
        <taxon>Pristionchus</taxon>
    </lineage>
</organism>
<comment type="caution">
    <text evidence="1">The sequence shown here is derived from an EMBL/GenBank/DDBJ whole genome shotgun (WGS) entry which is preliminary data.</text>
</comment>
<sequence>QRSGNGRAHFTVDVALPARTAYRILGRWYPCIRPSSGYSILIGNRFSASVPLDNLSATSVYISIAQIVRLDEKERNLQSRSCFCCNWRVQHDTYVTISARYSTPAIPVTERNRKTH</sequence>
<dbReference type="AlphaFoldDB" id="A0AAV5W6R9"/>
<evidence type="ECO:0000313" key="1">
    <source>
        <dbReference type="EMBL" id="GMT26335.1"/>
    </source>
</evidence>
<name>A0AAV5W6R9_9BILA</name>
<reference evidence="1" key="1">
    <citation type="submission" date="2023-10" db="EMBL/GenBank/DDBJ databases">
        <title>Genome assembly of Pristionchus species.</title>
        <authorList>
            <person name="Yoshida K."/>
            <person name="Sommer R.J."/>
        </authorList>
    </citation>
    <scope>NUCLEOTIDE SEQUENCE</scope>
    <source>
        <strain evidence="1">RS5133</strain>
    </source>
</reference>
<protein>
    <submittedName>
        <fullName evidence="1">Uncharacterized protein</fullName>
    </submittedName>
</protein>